<dbReference type="HOGENOM" id="CLU_008287_18_3_9"/>
<evidence type="ECO:0000259" key="13">
    <source>
        <dbReference type="Pfam" id="PF00593"/>
    </source>
</evidence>
<dbReference type="GO" id="GO:0044718">
    <property type="term" value="P:siderophore transmembrane transport"/>
    <property type="evidence" value="ECO:0007669"/>
    <property type="project" value="TreeGrafter"/>
</dbReference>
<dbReference type="AlphaFoldDB" id="K9DJ62"/>
<evidence type="ECO:0000256" key="8">
    <source>
        <dbReference type="ARBA" id="ARBA00023170"/>
    </source>
</evidence>
<keyword evidence="5 12" id="KW-0732">Signal</keyword>
<gene>
    <name evidence="15" type="ORF">HMPREF9282_01683</name>
</gene>
<evidence type="ECO:0008006" key="17">
    <source>
        <dbReference type="Google" id="ProtNLM"/>
    </source>
</evidence>
<accession>K9DJ62</accession>
<organism evidence="15 16">
    <name type="scientific">Veillonella seminalis ACS-216-V-Col6b</name>
    <dbReference type="NCBI Taxonomy" id="883156"/>
    <lineage>
        <taxon>Bacteria</taxon>
        <taxon>Bacillati</taxon>
        <taxon>Bacillota</taxon>
        <taxon>Negativicutes</taxon>
        <taxon>Veillonellales</taxon>
        <taxon>Veillonellaceae</taxon>
        <taxon>Veillonella</taxon>
    </lineage>
</organism>
<dbReference type="Gene3D" id="2.40.170.20">
    <property type="entry name" value="TonB-dependent receptor, beta-barrel domain"/>
    <property type="match status" value="1"/>
</dbReference>
<dbReference type="OrthoDB" id="9763670at2"/>
<reference evidence="15 16" key="1">
    <citation type="submission" date="2012-09" db="EMBL/GenBank/DDBJ databases">
        <title>The Genome Sequence of Veillonella ratti ACS-216-V-COL6B.</title>
        <authorList>
            <consortium name="The Broad Institute Genome Sequencing Platform"/>
            <person name="Earl A."/>
            <person name="Ward D."/>
            <person name="Feldgarden M."/>
            <person name="Gevers D."/>
            <person name="Saerens B."/>
            <person name="Vaneechoutte M."/>
            <person name="Walker B."/>
            <person name="Young S.K."/>
            <person name="Zeng Q."/>
            <person name="Gargeya S."/>
            <person name="Fitzgerald M."/>
            <person name="Haas B."/>
            <person name="Abouelleil A."/>
            <person name="Alvarado L."/>
            <person name="Arachchi H.M."/>
            <person name="Berlin A."/>
            <person name="Chapman S.B."/>
            <person name="Goldberg J."/>
            <person name="Griggs A."/>
            <person name="Gujja S."/>
            <person name="Hansen M."/>
            <person name="Howarth C."/>
            <person name="Imamovic A."/>
            <person name="Larimer J."/>
            <person name="McCowen C."/>
            <person name="Montmayeur A."/>
            <person name="Murphy C."/>
            <person name="Neiman D."/>
            <person name="Pearson M."/>
            <person name="Priest M."/>
            <person name="Roberts A."/>
            <person name="Saif S."/>
            <person name="Shea T."/>
            <person name="Sisk P."/>
            <person name="Sykes S."/>
            <person name="Wortman J."/>
            <person name="Nusbaum C."/>
            <person name="Birren B."/>
        </authorList>
    </citation>
    <scope>NUCLEOTIDE SEQUENCE [LARGE SCALE GENOMIC DNA]</scope>
    <source>
        <strain evidence="15 16">ACS-216-V-Col6b</strain>
    </source>
</reference>
<protein>
    <recommendedName>
        <fullName evidence="17">TonB-dependent receptor</fullName>
    </recommendedName>
</protein>
<keyword evidence="8" id="KW-0675">Receptor</keyword>
<evidence type="ECO:0000259" key="14">
    <source>
        <dbReference type="Pfam" id="PF07715"/>
    </source>
</evidence>
<dbReference type="InterPro" id="IPR012910">
    <property type="entry name" value="Plug_dom"/>
</dbReference>
<comment type="caution">
    <text evidence="15">The sequence shown here is derived from an EMBL/GenBank/DDBJ whole genome shotgun (WGS) entry which is preliminary data.</text>
</comment>
<dbReference type="Gene3D" id="2.170.130.10">
    <property type="entry name" value="TonB-dependent receptor, plug domain"/>
    <property type="match status" value="1"/>
</dbReference>
<name>K9DJ62_9FIRM</name>
<evidence type="ECO:0000256" key="6">
    <source>
        <dbReference type="ARBA" id="ARBA00023077"/>
    </source>
</evidence>
<dbReference type="Pfam" id="PF07715">
    <property type="entry name" value="Plug"/>
    <property type="match status" value="1"/>
</dbReference>
<feature type="signal peptide" evidence="12">
    <location>
        <begin position="1"/>
        <end position="27"/>
    </location>
</feature>
<dbReference type="EMBL" id="AHAF01000020">
    <property type="protein sequence ID" value="EKU77465.1"/>
    <property type="molecule type" value="Genomic_DNA"/>
</dbReference>
<feature type="domain" description="TonB-dependent receptor plug" evidence="14">
    <location>
        <begin position="51"/>
        <end position="152"/>
    </location>
</feature>
<feature type="domain" description="TonB-dependent receptor-like beta-barrel" evidence="13">
    <location>
        <begin position="317"/>
        <end position="723"/>
    </location>
</feature>
<keyword evidence="9 10" id="KW-0998">Cell outer membrane</keyword>
<keyword evidence="3 10" id="KW-1134">Transmembrane beta strand</keyword>
<sequence length="747" mass="83732">MKGQGLLVRAAVLACCGSILSCVGVQAEDAVTDYDLGTVVVTATKTEQTIANVPASVSVITSQDIADKNISSVQEVLQFLPGVFIDQNAQGSLTMRGMNSKDILVLVDGVQQNSTYNGSVDFNMIPISNIERIEVLRGGASSLYGGHAVVGVINITTKGAPEFGTSVVADLSYGSNNTWKRAVVVNSRVSDKWSVGVNYEKRSSDGYKGFYRSIKPVTETSKNKATMAADLPQLKNGNYVVGGRGEKEWEHENYGFNVGYHFNENQTLTYSYSHINSESFYKNPFSYVRDADGNPVWSGSVRVADKKVVVLSPGSFLGYDNENKRDTHILTYRDSANDLVARASYIHDKVDGYTQPIVDSKYTGIDWTGLGEYSKYPGKKFTYEVEKTWRNIGKHTINAGISYHTEEMTQNRYKLSNWHNKNSVITHYAQDNGKVKNLAIFAQDEYKVNDEWSVFLGARYDRFDKGGGKFWSTEANYNDTSDGKIYNHISPKVAIEYKANEDTNYYLSYGASFNPPALYNIYRYVVYTGASVNSGNYIPNPDLDPEVSKTWELGMKRQLTDKDTLDVSLYHIKTDDKVAAATFYEPNTNPKKVKYKQYINYSEETRRGIELNYEHKFTDSLSSYVNYSWQMGKIIGPKITNSNQSGYSNAVDYSVPKHIFHAGLAYDKEKWTGLLDMQYVSARQSSTAAAGEYGAYDGYFLVNTSVGYRVTPDFTVKFSIDNIFDREFYDNEATAGRTYTLGVRYEY</sequence>
<dbReference type="PANTHER" id="PTHR30069:SF29">
    <property type="entry name" value="HEMOGLOBIN AND HEMOGLOBIN-HAPTOGLOBIN-BINDING PROTEIN 1-RELATED"/>
    <property type="match status" value="1"/>
</dbReference>
<evidence type="ECO:0000256" key="11">
    <source>
        <dbReference type="RuleBase" id="RU003357"/>
    </source>
</evidence>
<evidence type="ECO:0000256" key="5">
    <source>
        <dbReference type="ARBA" id="ARBA00022729"/>
    </source>
</evidence>
<dbReference type="CDD" id="cd01347">
    <property type="entry name" value="ligand_gated_channel"/>
    <property type="match status" value="1"/>
</dbReference>
<evidence type="ECO:0000256" key="2">
    <source>
        <dbReference type="ARBA" id="ARBA00022448"/>
    </source>
</evidence>
<dbReference type="InterPro" id="IPR000531">
    <property type="entry name" value="Beta-barrel_TonB"/>
</dbReference>
<dbReference type="PATRIC" id="fig|883156.3.peg.1639"/>
<keyword evidence="4 10" id="KW-0812">Transmembrane</keyword>
<dbReference type="InterPro" id="IPR037066">
    <property type="entry name" value="Plug_dom_sf"/>
</dbReference>
<evidence type="ECO:0000313" key="15">
    <source>
        <dbReference type="EMBL" id="EKU77465.1"/>
    </source>
</evidence>
<evidence type="ECO:0000256" key="12">
    <source>
        <dbReference type="SAM" id="SignalP"/>
    </source>
</evidence>
<dbReference type="STRING" id="883156.HMPREF9282_01683"/>
<feature type="chain" id="PRO_5003926168" description="TonB-dependent receptor" evidence="12">
    <location>
        <begin position="28"/>
        <end position="747"/>
    </location>
</feature>
<dbReference type="PROSITE" id="PS51257">
    <property type="entry name" value="PROKAR_LIPOPROTEIN"/>
    <property type="match status" value="1"/>
</dbReference>
<dbReference type="Pfam" id="PF00593">
    <property type="entry name" value="TonB_dep_Rec_b-barrel"/>
    <property type="match status" value="1"/>
</dbReference>
<evidence type="ECO:0000256" key="9">
    <source>
        <dbReference type="ARBA" id="ARBA00023237"/>
    </source>
</evidence>
<keyword evidence="16" id="KW-1185">Reference proteome</keyword>
<keyword evidence="7 10" id="KW-0472">Membrane</keyword>
<dbReference type="PROSITE" id="PS52016">
    <property type="entry name" value="TONB_DEPENDENT_REC_3"/>
    <property type="match status" value="1"/>
</dbReference>
<dbReference type="Proteomes" id="UP000009891">
    <property type="component" value="Unassembled WGS sequence"/>
</dbReference>
<dbReference type="RefSeq" id="WP_006556569.1">
    <property type="nucleotide sequence ID" value="NZ_JH992938.1"/>
</dbReference>
<dbReference type="eggNOG" id="COG4771">
    <property type="taxonomic scope" value="Bacteria"/>
</dbReference>
<evidence type="ECO:0000256" key="1">
    <source>
        <dbReference type="ARBA" id="ARBA00004571"/>
    </source>
</evidence>
<keyword evidence="6 11" id="KW-0798">TonB box</keyword>
<evidence type="ECO:0000256" key="10">
    <source>
        <dbReference type="PROSITE-ProRule" id="PRU01360"/>
    </source>
</evidence>
<dbReference type="InterPro" id="IPR036942">
    <property type="entry name" value="Beta-barrel_TonB_sf"/>
</dbReference>
<evidence type="ECO:0000313" key="16">
    <source>
        <dbReference type="Proteomes" id="UP000009891"/>
    </source>
</evidence>
<dbReference type="GO" id="GO:0009279">
    <property type="term" value="C:cell outer membrane"/>
    <property type="evidence" value="ECO:0007669"/>
    <property type="project" value="UniProtKB-SubCell"/>
</dbReference>
<keyword evidence="2 10" id="KW-0813">Transport</keyword>
<proteinExistence type="inferred from homology"/>
<comment type="subcellular location">
    <subcellularLocation>
        <location evidence="1 10">Cell outer membrane</location>
        <topology evidence="1 10">Multi-pass membrane protein</topology>
    </subcellularLocation>
</comment>
<dbReference type="PANTHER" id="PTHR30069">
    <property type="entry name" value="TONB-DEPENDENT OUTER MEMBRANE RECEPTOR"/>
    <property type="match status" value="1"/>
</dbReference>
<dbReference type="GO" id="GO:0015344">
    <property type="term" value="F:siderophore uptake transmembrane transporter activity"/>
    <property type="evidence" value="ECO:0007669"/>
    <property type="project" value="TreeGrafter"/>
</dbReference>
<evidence type="ECO:0000256" key="4">
    <source>
        <dbReference type="ARBA" id="ARBA00022692"/>
    </source>
</evidence>
<dbReference type="SUPFAM" id="SSF56935">
    <property type="entry name" value="Porins"/>
    <property type="match status" value="1"/>
</dbReference>
<dbReference type="InterPro" id="IPR039426">
    <property type="entry name" value="TonB-dep_rcpt-like"/>
</dbReference>
<comment type="similarity">
    <text evidence="10 11">Belongs to the TonB-dependent receptor family.</text>
</comment>
<evidence type="ECO:0000256" key="3">
    <source>
        <dbReference type="ARBA" id="ARBA00022452"/>
    </source>
</evidence>
<evidence type="ECO:0000256" key="7">
    <source>
        <dbReference type="ARBA" id="ARBA00023136"/>
    </source>
</evidence>